<comment type="similarity">
    <text evidence="6">Belongs to the RNase D family.</text>
</comment>
<dbReference type="CDD" id="cd06142">
    <property type="entry name" value="RNaseD_exo"/>
    <property type="match status" value="1"/>
</dbReference>
<dbReference type="OrthoDB" id="9800549at2"/>
<dbReference type="Pfam" id="PF01612">
    <property type="entry name" value="DNA_pol_A_exo1"/>
    <property type="match status" value="1"/>
</dbReference>
<dbReference type="eggNOG" id="COG0349">
    <property type="taxonomic scope" value="Bacteria"/>
</dbReference>
<dbReference type="InterPro" id="IPR012337">
    <property type="entry name" value="RNaseH-like_sf"/>
</dbReference>
<dbReference type="AlphaFoldDB" id="A0A084IPB2"/>
<dbReference type="GO" id="GO:0033890">
    <property type="term" value="F:ribonuclease D activity"/>
    <property type="evidence" value="ECO:0007669"/>
    <property type="project" value="UniProtKB-UniRule"/>
</dbReference>
<name>A0A084IPB2_SALHC</name>
<dbReference type="Gene3D" id="3.30.420.10">
    <property type="entry name" value="Ribonuclease H-like superfamily/Ribonuclease H"/>
    <property type="match status" value="1"/>
</dbReference>
<keyword evidence="9" id="KW-1185">Reference proteome</keyword>
<evidence type="ECO:0000256" key="4">
    <source>
        <dbReference type="ARBA" id="ARBA00022801"/>
    </source>
</evidence>
<evidence type="ECO:0000256" key="3">
    <source>
        <dbReference type="ARBA" id="ARBA00022722"/>
    </source>
</evidence>
<dbReference type="Pfam" id="PF00570">
    <property type="entry name" value="HRDC"/>
    <property type="match status" value="1"/>
</dbReference>
<dbReference type="InterPro" id="IPR051086">
    <property type="entry name" value="RNase_D-like"/>
</dbReference>
<evidence type="ECO:0000256" key="6">
    <source>
        <dbReference type="HAMAP-Rule" id="MF_01899"/>
    </source>
</evidence>
<dbReference type="SMART" id="SM00341">
    <property type="entry name" value="HRDC"/>
    <property type="match status" value="1"/>
</dbReference>
<feature type="domain" description="HRDC" evidence="7">
    <location>
        <begin position="226"/>
        <end position="306"/>
    </location>
</feature>
<gene>
    <name evidence="6" type="primary">rnd</name>
    <name evidence="8" type="ORF">C41B8_04921</name>
</gene>
<dbReference type="RefSeq" id="WP_051883089.1">
    <property type="nucleotide sequence ID" value="NZ_APNK01000004.1"/>
</dbReference>
<dbReference type="PANTHER" id="PTHR47649">
    <property type="entry name" value="RIBONUCLEASE D"/>
    <property type="match status" value="1"/>
</dbReference>
<dbReference type="InterPro" id="IPR010997">
    <property type="entry name" value="HRDC-like_sf"/>
</dbReference>
<keyword evidence="5 6" id="KW-0269">Exonuclease</keyword>
<dbReference type="InterPro" id="IPR002562">
    <property type="entry name" value="3'-5'_exonuclease_dom"/>
</dbReference>
<dbReference type="PATRIC" id="fig|1304275.5.peg.1007"/>
<dbReference type="SMART" id="SM00474">
    <property type="entry name" value="35EXOc"/>
    <property type="match status" value="1"/>
</dbReference>
<comment type="catalytic activity">
    <reaction evidence="6">
        <text>Exonucleolytic cleavage that removes extra residues from the 3'-terminus of tRNA to produce 5'-mononucleotides.</text>
        <dbReference type="EC" id="3.1.13.5"/>
    </reaction>
</comment>
<evidence type="ECO:0000313" key="9">
    <source>
        <dbReference type="Proteomes" id="UP000028302"/>
    </source>
</evidence>
<comment type="function">
    <text evidence="6">Exonuclease involved in the 3' processing of various precursor tRNAs. Initiates hydrolysis at the 3'-terminus of an RNA molecule and releases 5'-mononucleotides.</text>
</comment>
<dbReference type="InterPro" id="IPR002121">
    <property type="entry name" value="HRDC_dom"/>
</dbReference>
<dbReference type="NCBIfam" id="TIGR01388">
    <property type="entry name" value="rnd"/>
    <property type="match status" value="1"/>
</dbReference>
<accession>A0A084IPB2</accession>
<comment type="cofactor">
    <cofactor evidence="6">
        <name>a divalent metal cation</name>
        <dbReference type="ChEBI" id="CHEBI:60240"/>
    </cofactor>
</comment>
<dbReference type="InterPro" id="IPR044876">
    <property type="entry name" value="HRDC_dom_sf"/>
</dbReference>
<dbReference type="PANTHER" id="PTHR47649:SF1">
    <property type="entry name" value="RIBONUCLEASE D"/>
    <property type="match status" value="1"/>
</dbReference>
<dbReference type="EC" id="3.1.13.5" evidence="6"/>
<keyword evidence="4 6" id="KW-0378">Hydrolase</keyword>
<evidence type="ECO:0000256" key="1">
    <source>
        <dbReference type="ARBA" id="ARBA00022490"/>
    </source>
</evidence>
<dbReference type="Gene3D" id="1.10.150.80">
    <property type="entry name" value="HRDC domain"/>
    <property type="match status" value="1"/>
</dbReference>
<dbReference type="Proteomes" id="UP000028302">
    <property type="component" value="Unassembled WGS sequence"/>
</dbReference>
<keyword evidence="1 6" id="KW-0963">Cytoplasm</keyword>
<dbReference type="STRING" id="1304275.C41B8_04921"/>
<dbReference type="InterPro" id="IPR006292">
    <property type="entry name" value="RNase_D"/>
</dbReference>
<dbReference type="InterPro" id="IPR036397">
    <property type="entry name" value="RNaseH_sf"/>
</dbReference>
<evidence type="ECO:0000256" key="2">
    <source>
        <dbReference type="ARBA" id="ARBA00022694"/>
    </source>
</evidence>
<dbReference type="HAMAP" id="MF_01899">
    <property type="entry name" value="RNase_D"/>
    <property type="match status" value="1"/>
</dbReference>
<dbReference type="PROSITE" id="PS50967">
    <property type="entry name" value="HRDC"/>
    <property type="match status" value="1"/>
</dbReference>
<dbReference type="GO" id="GO:0000166">
    <property type="term" value="F:nucleotide binding"/>
    <property type="evidence" value="ECO:0007669"/>
    <property type="project" value="InterPro"/>
</dbReference>
<keyword evidence="3 6" id="KW-0540">Nuclease</keyword>
<comment type="caution">
    <text evidence="8">The sequence shown here is derived from an EMBL/GenBank/DDBJ whole genome shotgun (WGS) entry which is preliminary data.</text>
</comment>
<dbReference type="GO" id="GO:0042780">
    <property type="term" value="P:tRNA 3'-end processing"/>
    <property type="evidence" value="ECO:0007669"/>
    <property type="project" value="UniProtKB-UniRule"/>
</dbReference>
<dbReference type="SUPFAM" id="SSF53098">
    <property type="entry name" value="Ribonuclease H-like"/>
    <property type="match status" value="1"/>
</dbReference>
<dbReference type="GO" id="GO:0005737">
    <property type="term" value="C:cytoplasm"/>
    <property type="evidence" value="ECO:0007669"/>
    <property type="project" value="UniProtKB-SubCell"/>
</dbReference>
<dbReference type="EMBL" id="APNK01000004">
    <property type="protein sequence ID" value="KEZ78546.1"/>
    <property type="molecule type" value="Genomic_DNA"/>
</dbReference>
<keyword evidence="2 6" id="KW-0819">tRNA processing</keyword>
<dbReference type="SUPFAM" id="SSF47819">
    <property type="entry name" value="HRDC-like"/>
    <property type="match status" value="2"/>
</dbReference>
<dbReference type="GO" id="GO:0008408">
    <property type="term" value="F:3'-5' exonuclease activity"/>
    <property type="evidence" value="ECO:0007669"/>
    <property type="project" value="InterPro"/>
</dbReference>
<protein>
    <recommendedName>
        <fullName evidence="6">Ribonuclease D</fullName>
        <shortName evidence="6">RNase D</shortName>
        <ecNumber evidence="6">3.1.13.5</ecNumber>
    </recommendedName>
</protein>
<reference evidence="8 9" key="1">
    <citation type="submission" date="2013-03" db="EMBL/GenBank/DDBJ databases">
        <title>Salinisphaera hydrothermalis C41B8 Genome Sequencing.</title>
        <authorList>
            <person name="Li C."/>
            <person name="Lai Q."/>
            <person name="Shao Z."/>
        </authorList>
    </citation>
    <scope>NUCLEOTIDE SEQUENCE [LARGE SCALE GENOMIC DNA]</scope>
    <source>
        <strain evidence="8 9">C41B8</strain>
    </source>
</reference>
<evidence type="ECO:0000256" key="5">
    <source>
        <dbReference type="ARBA" id="ARBA00022839"/>
    </source>
</evidence>
<evidence type="ECO:0000313" key="8">
    <source>
        <dbReference type="EMBL" id="KEZ78546.1"/>
    </source>
</evidence>
<evidence type="ECO:0000259" key="7">
    <source>
        <dbReference type="PROSITE" id="PS50967"/>
    </source>
</evidence>
<comment type="subcellular location">
    <subcellularLocation>
        <location evidence="6">Cytoplasm</location>
    </subcellularLocation>
</comment>
<sequence length="388" mass="42876">MNEKLDEAKRMIPKAPGGVVTIDDDLALADLVAELASREWIAVDTEFLRERTYYPKLCLVQIADTDRVALIDVLALSDLRPLADLLTASDVRKVFHSAEQDLEVLYHTFGAMPASIFDTQVAAPLLGFDDQMGYARLVDALLDKKLPKGHTRTDWSKRPLPEGALDYAADDVRYLSVAYQVLCQALAAAGRLDWLADDFERMVEPDRFDVDPSAAWRRIKAWNRLAPSAQQVLAELADWRERQAMASDRPRRWILADAPLIAIAENQPETDLELADTPDLPSRTLERYGDELLACVERGRARPSEVLDPNAGPPDEITRRRIKTGMRALTRAAEAADIPPAAVASRADIAAIVAGRRDGRLLRGWRAEVAGHAVVDAIETAQADAAQS</sequence>
<proteinExistence type="inferred from homology"/>
<organism evidence="8 9">
    <name type="scientific">Salinisphaera hydrothermalis (strain C41B8)</name>
    <dbReference type="NCBI Taxonomy" id="1304275"/>
    <lineage>
        <taxon>Bacteria</taxon>
        <taxon>Pseudomonadati</taxon>
        <taxon>Pseudomonadota</taxon>
        <taxon>Gammaproteobacteria</taxon>
        <taxon>Salinisphaerales</taxon>
        <taxon>Salinisphaeraceae</taxon>
        <taxon>Salinisphaera</taxon>
    </lineage>
</organism>
<dbReference type="GO" id="GO:0003676">
    <property type="term" value="F:nucleic acid binding"/>
    <property type="evidence" value="ECO:0007669"/>
    <property type="project" value="InterPro"/>
</dbReference>